<gene>
    <name evidence="5" type="ORF">HNY73_005764</name>
</gene>
<dbReference type="Proteomes" id="UP000807504">
    <property type="component" value="Unassembled WGS sequence"/>
</dbReference>
<feature type="compositionally biased region" description="Polar residues" evidence="3">
    <location>
        <begin position="142"/>
        <end position="158"/>
    </location>
</feature>
<dbReference type="GO" id="GO:0005634">
    <property type="term" value="C:nucleus"/>
    <property type="evidence" value="ECO:0007669"/>
    <property type="project" value="TreeGrafter"/>
</dbReference>
<dbReference type="PROSITE" id="PS50800">
    <property type="entry name" value="SAP"/>
    <property type="match status" value="1"/>
</dbReference>
<reference evidence="5" key="2">
    <citation type="submission" date="2020-06" db="EMBL/GenBank/DDBJ databases">
        <authorList>
            <person name="Sheffer M."/>
        </authorList>
    </citation>
    <scope>NUCLEOTIDE SEQUENCE</scope>
</reference>
<dbReference type="InterPro" id="IPR003034">
    <property type="entry name" value="SAP_dom"/>
</dbReference>
<evidence type="ECO:0000259" key="4">
    <source>
        <dbReference type="PROSITE" id="PS50800"/>
    </source>
</evidence>
<dbReference type="InterPro" id="IPR036361">
    <property type="entry name" value="SAP_dom_sf"/>
</dbReference>
<dbReference type="SMART" id="SM00513">
    <property type="entry name" value="SAP"/>
    <property type="match status" value="1"/>
</dbReference>
<evidence type="ECO:0000256" key="2">
    <source>
        <dbReference type="ARBA" id="ARBA00046328"/>
    </source>
</evidence>
<feature type="region of interest" description="Disordered" evidence="3">
    <location>
        <begin position="53"/>
        <end position="206"/>
    </location>
</feature>
<dbReference type="GO" id="GO:0016973">
    <property type="term" value="P:poly(A)+ mRNA export from nucleus"/>
    <property type="evidence" value="ECO:0007669"/>
    <property type="project" value="TreeGrafter"/>
</dbReference>
<keyword evidence="6" id="KW-1185">Reference proteome</keyword>
<organism evidence="5 6">
    <name type="scientific">Argiope bruennichi</name>
    <name type="common">Wasp spider</name>
    <name type="synonym">Aranea bruennichi</name>
    <dbReference type="NCBI Taxonomy" id="94029"/>
    <lineage>
        <taxon>Eukaryota</taxon>
        <taxon>Metazoa</taxon>
        <taxon>Ecdysozoa</taxon>
        <taxon>Arthropoda</taxon>
        <taxon>Chelicerata</taxon>
        <taxon>Arachnida</taxon>
        <taxon>Araneae</taxon>
        <taxon>Araneomorphae</taxon>
        <taxon>Entelegynae</taxon>
        <taxon>Araneoidea</taxon>
        <taxon>Araneidae</taxon>
        <taxon>Argiope</taxon>
    </lineage>
</organism>
<feature type="compositionally biased region" description="Low complexity" evidence="3">
    <location>
        <begin position="106"/>
        <end position="126"/>
    </location>
</feature>
<dbReference type="PANTHER" id="PTHR46551:SF1">
    <property type="entry name" value="SAP DOMAIN-CONTAINING RIBONUCLEOPROTEIN"/>
    <property type="match status" value="1"/>
</dbReference>
<evidence type="ECO:0000313" key="5">
    <source>
        <dbReference type="EMBL" id="KAF8790798.1"/>
    </source>
</evidence>
<name>A0A8T0FKN4_ARGBR</name>
<dbReference type="PANTHER" id="PTHR46551">
    <property type="entry name" value="SAP DOMAIN-CONTAINING RIBONUCLEOPROTEIN"/>
    <property type="match status" value="1"/>
</dbReference>
<dbReference type="Pfam" id="PF02037">
    <property type="entry name" value="SAP"/>
    <property type="match status" value="1"/>
</dbReference>
<evidence type="ECO:0000256" key="3">
    <source>
        <dbReference type="SAM" id="MobiDB-lite"/>
    </source>
</evidence>
<sequence>MEEEAAPENKMEDLDIENMKVTELKKKLKDNGLPTTGNKSELVERLQGSILAAKNAASSNPEGNAASDPGGNAASDPGDKATPNPGDNIASNPGDNAASDPGEPVSSSSELDSSLLNDSSKLSISSTEPEEKDNAKICDNELNVSSEKSKESPATTNALKPLKKRFVAPTSDGSSEKKPKKIVLKRNNVPTPKFIPNKPSEPLENKNVVTCDKSDVTKCKDSKEEIVSASPIKEGSNKINLKAAKNISANERFNMRAKRFNIITAPEPVSKSGKIIITSKKNQASSDTSTLSSTSAAHTVVATPQQRRIQRFGINFSKVVPWDKQQPDGLKRKIYAEDQEKKRRRAERFGLI</sequence>
<evidence type="ECO:0000256" key="1">
    <source>
        <dbReference type="ARBA" id="ARBA00022553"/>
    </source>
</evidence>
<dbReference type="Gene3D" id="1.10.720.30">
    <property type="entry name" value="SAP domain"/>
    <property type="match status" value="1"/>
</dbReference>
<evidence type="ECO:0000313" key="6">
    <source>
        <dbReference type="Proteomes" id="UP000807504"/>
    </source>
</evidence>
<keyword evidence="1" id="KW-0597">Phosphoprotein</keyword>
<proteinExistence type="inferred from homology"/>
<dbReference type="EMBL" id="JABXBU010000011">
    <property type="protein sequence ID" value="KAF8790798.1"/>
    <property type="molecule type" value="Genomic_DNA"/>
</dbReference>
<reference evidence="5" key="1">
    <citation type="journal article" date="2020" name="bioRxiv">
        <title>Chromosome-level reference genome of the European wasp spider Argiope bruennichi: a resource for studies on range expansion and evolutionary adaptation.</title>
        <authorList>
            <person name="Sheffer M.M."/>
            <person name="Hoppe A."/>
            <person name="Krehenwinkel H."/>
            <person name="Uhl G."/>
            <person name="Kuss A.W."/>
            <person name="Jensen L."/>
            <person name="Jensen C."/>
            <person name="Gillespie R.G."/>
            <person name="Hoff K.J."/>
            <person name="Prost S."/>
        </authorList>
    </citation>
    <scope>NUCLEOTIDE SEQUENCE</scope>
</reference>
<dbReference type="AlphaFoldDB" id="A0A8T0FKN4"/>
<comment type="caution">
    <text evidence="5">The sequence shown here is derived from an EMBL/GenBank/DDBJ whole genome shotgun (WGS) entry which is preliminary data.</text>
</comment>
<comment type="similarity">
    <text evidence="2">Belongs to the SAP domain-containing ribonucleoprotein family.</text>
</comment>
<protein>
    <recommendedName>
        <fullName evidence="4">SAP domain-containing protein</fullName>
    </recommendedName>
</protein>
<accession>A0A8T0FKN4</accession>
<dbReference type="SUPFAM" id="SSF68906">
    <property type="entry name" value="SAP domain"/>
    <property type="match status" value="1"/>
</dbReference>
<dbReference type="InterPro" id="IPR052240">
    <property type="entry name" value="SAP_domain_ribonucleoprotein"/>
</dbReference>
<dbReference type="OrthoDB" id="5837849at2759"/>
<feature type="domain" description="SAP" evidence="4">
    <location>
        <begin position="16"/>
        <end position="50"/>
    </location>
</feature>